<comment type="caution">
    <text evidence="9">The sequence shown here is derived from an EMBL/GenBank/DDBJ whole genome shotgun (WGS) entry which is preliminary data.</text>
</comment>
<dbReference type="EC" id="2.5.1.129" evidence="7"/>
<feature type="binding site" evidence="7">
    <location>
        <position position="37"/>
    </location>
    <ligand>
        <name>FMN</name>
        <dbReference type="ChEBI" id="CHEBI:58210"/>
    </ligand>
</feature>
<dbReference type="RefSeq" id="WP_117560286.1">
    <property type="nucleotide sequence ID" value="NZ_BAABZL010000001.1"/>
</dbReference>
<feature type="binding site" evidence="7">
    <location>
        <position position="153"/>
    </location>
    <ligand>
        <name>dimethylallyl phosphate</name>
        <dbReference type="ChEBI" id="CHEBI:88052"/>
    </ligand>
</feature>
<dbReference type="GeneID" id="97208011"/>
<dbReference type="PANTHER" id="PTHR43374:SF1">
    <property type="entry name" value="FLAVIN PRENYLTRANSFERASE PAD1, MITOCHONDRIAL"/>
    <property type="match status" value="1"/>
</dbReference>
<reference evidence="10" key="2">
    <citation type="submission" date="2020-02" db="EMBL/GenBank/DDBJ databases">
        <authorList>
            <person name="Littmann E."/>
            <person name="Sorbara M."/>
        </authorList>
    </citation>
    <scope>NUCLEOTIDE SEQUENCE</scope>
    <source>
        <strain evidence="10">MSK.1.17</strain>
    </source>
</reference>
<evidence type="ECO:0000256" key="7">
    <source>
        <dbReference type="HAMAP-Rule" id="MF_01984"/>
    </source>
</evidence>
<dbReference type="InterPro" id="IPR004507">
    <property type="entry name" value="UbiX-like"/>
</dbReference>
<organism evidence="9 12">
    <name type="scientific">Enterocloster aldenensis</name>
    <dbReference type="NCBI Taxonomy" id="358742"/>
    <lineage>
        <taxon>Bacteria</taxon>
        <taxon>Bacillati</taxon>
        <taxon>Bacillota</taxon>
        <taxon>Clostridia</taxon>
        <taxon>Lachnospirales</taxon>
        <taxon>Lachnospiraceae</taxon>
        <taxon>Enterocloster</taxon>
    </lineage>
</organism>
<keyword evidence="2 7" id="KW-0285">Flavoprotein</keyword>
<reference evidence="10 11" key="1">
    <citation type="journal article" date="2020" name="Cell Host Microbe">
        <title>Functional and Genomic Variation between Human-Derived Isolates of Lachnospiraceae Reveals Inter- and Intra-Species Diversity.</title>
        <authorList>
            <person name="Sorbara M.T."/>
            <person name="Littmann E.R."/>
            <person name="Fontana E."/>
            <person name="Moody T.U."/>
            <person name="Kohout C.E."/>
            <person name="Gjonbalaj M."/>
            <person name="Eaton V."/>
            <person name="Seok R."/>
            <person name="Leiner I.M."/>
            <person name="Pamer E.G."/>
        </authorList>
    </citation>
    <scope>NUCLEOTIDE SEQUENCE [LARGE SCALE GENOMIC DNA]</scope>
    <source>
        <strain evidence="10 11">MSK.1.17</strain>
    </source>
</reference>
<dbReference type="NCBIfam" id="TIGR00421">
    <property type="entry name" value="ubiX_pad"/>
    <property type="match status" value="1"/>
</dbReference>
<feature type="binding site" evidence="7">
    <location>
        <begin position="88"/>
        <end position="91"/>
    </location>
    <ligand>
        <name>FMN</name>
        <dbReference type="ChEBI" id="CHEBI:58210"/>
    </ligand>
</feature>
<feature type="domain" description="Flavoprotein" evidence="8">
    <location>
        <begin position="4"/>
        <end position="174"/>
    </location>
</feature>
<evidence type="ECO:0000313" key="12">
    <source>
        <dbReference type="Proteomes" id="UP001299608"/>
    </source>
</evidence>
<evidence type="ECO:0000259" key="8">
    <source>
        <dbReference type="Pfam" id="PF02441"/>
    </source>
</evidence>
<protein>
    <recommendedName>
        <fullName evidence="7">Flavin prenyltransferase UbiX</fullName>
        <ecNumber evidence="7">2.5.1.129</ecNumber>
    </recommendedName>
</protein>
<evidence type="ECO:0000256" key="4">
    <source>
        <dbReference type="ARBA" id="ARBA00022679"/>
    </source>
</evidence>
<dbReference type="Proteomes" id="UP000669239">
    <property type="component" value="Unassembled WGS sequence"/>
</dbReference>
<dbReference type="EMBL" id="JAAITT010000009">
    <property type="protein sequence ID" value="NSJ48724.1"/>
    <property type="molecule type" value="Genomic_DNA"/>
</dbReference>
<reference evidence="9" key="3">
    <citation type="submission" date="2022-01" db="EMBL/GenBank/DDBJ databases">
        <title>Collection of gut derived symbiotic bacterial strains cultured from healthy donors.</title>
        <authorList>
            <person name="Lin H."/>
            <person name="Kohout C."/>
            <person name="Waligurski E."/>
            <person name="Pamer E.G."/>
        </authorList>
    </citation>
    <scope>NUCLEOTIDE SEQUENCE</scope>
    <source>
        <strain evidence="9">DFI.6.55</strain>
    </source>
</reference>
<dbReference type="InterPro" id="IPR036551">
    <property type="entry name" value="Flavin_trans-like"/>
</dbReference>
<feature type="binding site" evidence="7">
    <location>
        <position position="169"/>
    </location>
    <ligand>
        <name>dimethylallyl phosphate</name>
        <dbReference type="ChEBI" id="CHEBI:88052"/>
    </ligand>
</feature>
<evidence type="ECO:0000256" key="6">
    <source>
        <dbReference type="ARBA" id="ARBA00060793"/>
    </source>
</evidence>
<keyword evidence="3 7" id="KW-0288">FMN</keyword>
<evidence type="ECO:0000256" key="1">
    <source>
        <dbReference type="ARBA" id="ARBA00022602"/>
    </source>
</evidence>
<dbReference type="InterPro" id="IPR003382">
    <property type="entry name" value="Flavoprotein"/>
</dbReference>
<keyword evidence="4 7" id="KW-0808">Transferase</keyword>
<dbReference type="Pfam" id="PF02441">
    <property type="entry name" value="Flavoprotein"/>
    <property type="match status" value="1"/>
</dbReference>
<comment type="similarity">
    <text evidence="6 7">Belongs to the UbiX/PAD1 family.</text>
</comment>
<dbReference type="Gene3D" id="3.40.50.1950">
    <property type="entry name" value="Flavin prenyltransferase-like"/>
    <property type="match status" value="1"/>
</dbReference>
<dbReference type="EMBL" id="JAKNGE010000003">
    <property type="protein sequence ID" value="MCG4744385.1"/>
    <property type="molecule type" value="Genomic_DNA"/>
</dbReference>
<name>A0AAW5BQP7_9FIRM</name>
<evidence type="ECO:0000256" key="5">
    <source>
        <dbReference type="ARBA" id="ARBA00050612"/>
    </source>
</evidence>
<keyword evidence="1 7" id="KW-0637">Prenyltransferase</keyword>
<dbReference type="GO" id="GO:0106141">
    <property type="term" value="F:flavin prenyltransferase activity"/>
    <property type="evidence" value="ECO:0007669"/>
    <property type="project" value="UniProtKB-EC"/>
</dbReference>
<accession>A0AAW5BQP7</accession>
<evidence type="ECO:0000256" key="3">
    <source>
        <dbReference type="ARBA" id="ARBA00022643"/>
    </source>
</evidence>
<dbReference type="SUPFAM" id="SSF52507">
    <property type="entry name" value="Homo-oligomeric flavin-containing Cys decarboxylases, HFCD"/>
    <property type="match status" value="1"/>
</dbReference>
<gene>
    <name evidence="7" type="primary">ubiX</name>
    <name evidence="10" type="ORF">G5B36_08410</name>
    <name evidence="9" type="ORF">L0N08_03050</name>
</gene>
<dbReference type="Proteomes" id="UP001299608">
    <property type="component" value="Unassembled WGS sequence"/>
</dbReference>
<comment type="function">
    <text evidence="7">Flavin prenyltransferase that catalyzes the synthesis of the prenylated FMN cofactor (prenyl-FMN) for 4-hydroxy-3-polyprenylbenzoic acid decarboxylase UbiD. The prenyltransferase is metal-independent and links a dimethylallyl moiety from dimethylallyl monophosphate (DMAP) to the flavin N5 and C6 atoms of FMN.</text>
</comment>
<feature type="binding site" evidence="7">
    <location>
        <begin position="11"/>
        <end position="13"/>
    </location>
    <ligand>
        <name>FMN</name>
        <dbReference type="ChEBI" id="CHEBI:58210"/>
    </ligand>
</feature>
<dbReference type="NCBIfam" id="NF004685">
    <property type="entry name" value="PRK06029.1"/>
    <property type="match status" value="1"/>
</dbReference>
<evidence type="ECO:0000256" key="2">
    <source>
        <dbReference type="ARBA" id="ARBA00022630"/>
    </source>
</evidence>
<dbReference type="FunFam" id="3.40.50.1950:FF:000001">
    <property type="entry name" value="Flavin prenyltransferase UbiX"/>
    <property type="match status" value="1"/>
</dbReference>
<comment type="catalytic activity">
    <reaction evidence="5 7">
        <text>dimethylallyl phosphate + FMNH2 = prenylated FMNH2 + phosphate</text>
        <dbReference type="Rhea" id="RHEA:37743"/>
        <dbReference type="ChEBI" id="CHEBI:43474"/>
        <dbReference type="ChEBI" id="CHEBI:57618"/>
        <dbReference type="ChEBI" id="CHEBI:87467"/>
        <dbReference type="ChEBI" id="CHEBI:88052"/>
        <dbReference type="EC" id="2.5.1.129"/>
    </reaction>
</comment>
<feature type="binding site" evidence="7">
    <location>
        <position position="123"/>
    </location>
    <ligand>
        <name>FMN</name>
        <dbReference type="ChEBI" id="CHEBI:58210"/>
    </ligand>
</feature>
<keyword evidence="11" id="KW-1185">Reference proteome</keyword>
<dbReference type="GO" id="GO:0016831">
    <property type="term" value="F:carboxy-lyase activity"/>
    <property type="evidence" value="ECO:0007669"/>
    <property type="project" value="TreeGrafter"/>
</dbReference>
<proteinExistence type="inferred from homology"/>
<dbReference type="AlphaFoldDB" id="A0AAW5BQP7"/>
<evidence type="ECO:0000313" key="9">
    <source>
        <dbReference type="EMBL" id="MCG4744385.1"/>
    </source>
</evidence>
<evidence type="ECO:0000313" key="11">
    <source>
        <dbReference type="Proteomes" id="UP000669239"/>
    </source>
</evidence>
<sequence length="186" mass="20037">MADRIVIGISGASGAPIAAALLKALKKERVQTHLVISKGGAMTIEQETGMSAAQIGQLADVVYDNQDLGAALASGSFKTLGMAVVPCSMKTLAGIHSGYSDNLLLRAADVTLKERRRLVLVARECPLSPVHLRNMYELSQMGAVILPPVLSYYHKPETLEEMTGHVVGRIMDQLGMEYEGFRRWGG</sequence>
<dbReference type="HAMAP" id="MF_01984">
    <property type="entry name" value="ubiX_pad"/>
    <property type="match status" value="1"/>
</dbReference>
<comment type="caution">
    <text evidence="7">Lacks conserved residue(s) required for the propagation of feature annotation.</text>
</comment>
<evidence type="ECO:0000313" key="10">
    <source>
        <dbReference type="EMBL" id="NSJ48724.1"/>
    </source>
</evidence>
<dbReference type="PANTHER" id="PTHR43374">
    <property type="entry name" value="FLAVIN PRENYLTRANSFERASE"/>
    <property type="match status" value="1"/>
</dbReference>